<accession>A0A0J5V9Z8</accession>
<evidence type="ECO:0000313" key="1">
    <source>
        <dbReference type="EMBL" id="KON91608.1"/>
    </source>
</evidence>
<dbReference type="Proteomes" id="UP000037405">
    <property type="component" value="Unassembled WGS sequence"/>
</dbReference>
<evidence type="ECO:0000313" key="2">
    <source>
        <dbReference type="Proteomes" id="UP000037405"/>
    </source>
</evidence>
<proteinExistence type="predicted"/>
<dbReference type="PATRIC" id="fig|189381.11.peg.4512"/>
<comment type="caution">
    <text evidence="1">The sequence shown here is derived from an EMBL/GenBank/DDBJ whole genome shotgun (WGS) entry which is preliminary data.</text>
</comment>
<dbReference type="OrthoDB" id="2964978at2"/>
<gene>
    <name evidence="1" type="ORF">AF331_03615</name>
</gene>
<dbReference type="RefSeq" id="WP_048005827.1">
    <property type="nucleotide sequence ID" value="NZ_BSED01000157.1"/>
</dbReference>
<name>A0A0J5V9Z8_9BACI</name>
<protein>
    <submittedName>
        <fullName evidence="1">Uncharacterized protein</fullName>
    </submittedName>
</protein>
<dbReference type="AlphaFoldDB" id="A0A0J5V9Z8"/>
<reference evidence="2" key="1">
    <citation type="submission" date="2015-07" db="EMBL/GenBank/DDBJ databases">
        <title>Fjat-14235 jcm11544.</title>
        <authorList>
            <person name="Liu B."/>
            <person name="Wang J."/>
            <person name="Zhu Y."/>
            <person name="Liu G."/>
            <person name="Chen Q."/>
            <person name="Chen Z."/>
            <person name="Lan J."/>
            <person name="Che J."/>
            <person name="Ge C."/>
            <person name="Shi H."/>
            <person name="Pan Z."/>
            <person name="Liu X."/>
        </authorList>
    </citation>
    <scope>NUCLEOTIDE SEQUENCE [LARGE SCALE GENOMIC DNA]</scope>
    <source>
        <strain evidence="2">JCM 11544</strain>
    </source>
</reference>
<organism evidence="1 2">
    <name type="scientific">Rossellomorea marisflavi</name>
    <dbReference type="NCBI Taxonomy" id="189381"/>
    <lineage>
        <taxon>Bacteria</taxon>
        <taxon>Bacillati</taxon>
        <taxon>Bacillota</taxon>
        <taxon>Bacilli</taxon>
        <taxon>Bacillales</taxon>
        <taxon>Bacillaceae</taxon>
        <taxon>Rossellomorea</taxon>
    </lineage>
</organism>
<dbReference type="EMBL" id="LGUE01000001">
    <property type="protein sequence ID" value="KON91608.1"/>
    <property type="molecule type" value="Genomic_DNA"/>
</dbReference>
<dbReference type="STRING" id="189381.GCA_900166615_03576"/>
<keyword evidence="2" id="KW-1185">Reference proteome</keyword>
<sequence length="159" mass="18018">MFDPTAFDNLKVVLEGAVYDFDLGGEIDIVDRKDLFDFAHYERKYQIQYRLKGTQGASVRLELKADAGHFLAERNGFVRGNRAGAVIAFTYLGDESLLSSRNALEEFWGQGTSWEWLTISSSHGETRVEGILTFFRVITEEMVDDVIEMVAHSIESLLK</sequence>